<proteinExistence type="predicted"/>
<sequence>MTTTPDRIRHVSLKIDRAKAHAAALRDAVRQFFDTKPYTIGAKQHPATRKVVYYIEQAPAAPDDLPLLAGDTIQNLTTALDHLAYQLVCKDTGDAPPNPRGIYFPIADDQAKYDASKANRLPGASPNTIACIDAVRPYRGGNDALWRLGRLNNVEKHRLLFTVGSQAAGIHLGQLMSNLAAGSMPPDTVAAFAKMDIYINPADKGFPLQPGFELYIGQVNEVADLKQQFRFQLVLHEPGIAEGLPLIETIDEMIAAVDSVTTDLVSLLE</sequence>
<dbReference type="KEGG" id="nur:ATY38_09640"/>
<accession>A0A1H2FZ39</accession>
<organism evidence="1 2">
    <name type="scientific">Nitrosomonas ureae</name>
    <dbReference type="NCBI Taxonomy" id="44577"/>
    <lineage>
        <taxon>Bacteria</taxon>
        <taxon>Pseudomonadati</taxon>
        <taxon>Pseudomonadota</taxon>
        <taxon>Betaproteobacteria</taxon>
        <taxon>Nitrosomonadales</taxon>
        <taxon>Nitrosomonadaceae</taxon>
        <taxon>Nitrosomonas</taxon>
    </lineage>
</organism>
<evidence type="ECO:0000313" key="1">
    <source>
        <dbReference type="EMBL" id="SDU12510.1"/>
    </source>
</evidence>
<name>A0A1H2FZ39_9PROT</name>
<dbReference type="Proteomes" id="UP000182882">
    <property type="component" value="Unassembled WGS sequence"/>
</dbReference>
<keyword evidence="2" id="KW-1185">Reference proteome</keyword>
<reference evidence="2" key="1">
    <citation type="submission" date="2016-10" db="EMBL/GenBank/DDBJ databases">
        <authorList>
            <person name="Varghese N."/>
            <person name="Submissions S."/>
        </authorList>
    </citation>
    <scope>NUCLEOTIDE SEQUENCE [LARGE SCALE GENOMIC DNA]</scope>
    <source>
        <strain evidence="2">Nm10</strain>
    </source>
</reference>
<dbReference type="RefSeq" id="WP_062559114.1">
    <property type="nucleotide sequence ID" value="NZ_CP013341.1"/>
</dbReference>
<dbReference type="EMBL" id="FNLN01000026">
    <property type="protein sequence ID" value="SDU12510.1"/>
    <property type="molecule type" value="Genomic_DNA"/>
</dbReference>
<gene>
    <name evidence="1" type="ORF">SAMN05216406_12612</name>
</gene>
<dbReference type="AlphaFoldDB" id="A0A1H2FZ39"/>
<protein>
    <submittedName>
        <fullName evidence="1">Uncharacterized protein</fullName>
    </submittedName>
</protein>
<evidence type="ECO:0000313" key="2">
    <source>
        <dbReference type="Proteomes" id="UP000182882"/>
    </source>
</evidence>